<proteinExistence type="predicted"/>
<dbReference type="EMBL" id="JAKOGI010000018">
    <property type="protein sequence ID" value="KAJ8449988.1"/>
    <property type="molecule type" value="Genomic_DNA"/>
</dbReference>
<feature type="compositionally biased region" description="Polar residues" evidence="1">
    <location>
        <begin position="810"/>
        <end position="824"/>
    </location>
</feature>
<dbReference type="Pfam" id="PF06972">
    <property type="entry name" value="GIP1_N"/>
    <property type="match status" value="1"/>
</dbReference>
<feature type="region of interest" description="Disordered" evidence="1">
    <location>
        <begin position="319"/>
        <end position="341"/>
    </location>
</feature>
<sequence>MSSGNRGGSSTNGSIPAASKKMVQSLKEIVNCPEAEIYAMLKECNMDPNEAVSRLLSQDPFHEVKSKREKKKENKDVYDSRPRGTSSTSNRGIRVGVDRHSSRGGAAQFGPDSGVSRGKTAYKKDNGPTAHTNSTMAMVGNNMNKRQPPVSDASMDRAFPTDTPENFPAALPSAGFQTAWGGVAGQVSMADIVKMGRAHGKGPSSLNTSQHVNNNQHSVVSAARPQSNDLHPPQNHTFHVSETNLESGITESHHVPPNDEWTLDEEPPAASVSSVIEPYVDSEPAGDPCDRTKQQFRSHADDVRFVEEDTGDKAHANLVGSVPASNPNIQEDSSGTASGFGNDLYRNINSYEVHHQEVEETSLSVSSVAANFQNLSLPKEDDESPSEDDGPAVKIPDHLQVQSADCSHLSFGSFGSGMSAPFSGSFASRPAQSNDEEAPVVADALSVEHAEARNPEYYEDEHLKTASDENTAHRMGADSGSFDASSVSQPTVTQEASEVTQENQYSFPASTADYSFDNNQQLNASFAQQQTSAQMQGLPSLSGVMHYSNSLPSTLLASNVQPLREAELAYSPFPISQTMPTKYGNSVSSISGPAASMVEAMKTSNFSTAQPTHTLPGSSVSGGPALPQQLVHPYSQPSVPMGHYASMLSYPFVPQSYPYLPSAFQQAFAAGNSNFPQSLAAAAMLPQYKNSVSVSSLPQSAAIAPGYGAFGNSNSIPSNFPLNHPTAPAGTSVSYDDILSSQYKDASHLLSLQQGPGSRTMSGAPGSAYYSFQGQSQQPSQQPAGFRQSQQPSQQQQQHYGPLSGYPNFYHSQAGPTLEQQLQMSRDGALGGPQGQQQKQTPQQIWQNGY</sequence>
<feature type="region of interest" description="Disordered" evidence="1">
    <location>
        <begin position="245"/>
        <end position="272"/>
    </location>
</feature>
<reference evidence="3" key="1">
    <citation type="submission" date="2022-04" db="EMBL/GenBank/DDBJ databases">
        <title>Carnegiea gigantea Genome sequencing and assembly v2.</title>
        <authorList>
            <person name="Copetti D."/>
            <person name="Sanderson M.J."/>
            <person name="Burquez A."/>
            <person name="Wojciechowski M.F."/>
        </authorList>
    </citation>
    <scope>NUCLEOTIDE SEQUENCE</scope>
    <source>
        <strain evidence="3">SGP5-SGP5p</strain>
        <tissue evidence="3">Aerial part</tissue>
    </source>
</reference>
<accession>A0A9Q1KW51</accession>
<dbReference type="OrthoDB" id="762072at2759"/>
<feature type="compositionally biased region" description="Polar residues" evidence="1">
    <location>
        <begin position="323"/>
        <end position="339"/>
    </location>
</feature>
<evidence type="ECO:0000259" key="2">
    <source>
        <dbReference type="Pfam" id="PF06972"/>
    </source>
</evidence>
<evidence type="ECO:0000256" key="1">
    <source>
        <dbReference type="SAM" id="MobiDB-lite"/>
    </source>
</evidence>
<feature type="compositionally biased region" description="Low complexity" evidence="1">
    <location>
        <begin position="1"/>
        <end position="14"/>
    </location>
</feature>
<protein>
    <recommendedName>
        <fullName evidence="2">GBF-interacting protein 1 N-terminal domain-containing protein</fullName>
    </recommendedName>
</protein>
<feature type="compositionally biased region" description="Basic and acidic residues" evidence="1">
    <location>
        <begin position="60"/>
        <end position="82"/>
    </location>
</feature>
<feature type="region of interest" description="Disordered" evidence="1">
    <location>
        <begin position="55"/>
        <end position="157"/>
    </location>
</feature>
<dbReference type="PANTHER" id="PTHR46445:SF3">
    <property type="entry name" value="RNA POLYMERASE II DEGRADATION FACTOR-LIKE PROTEIN (DUF1296)-RELATED"/>
    <property type="match status" value="1"/>
</dbReference>
<dbReference type="InterPro" id="IPR009719">
    <property type="entry name" value="GIP1_N"/>
</dbReference>
<feature type="compositionally biased region" description="Low complexity" evidence="1">
    <location>
        <begin position="835"/>
        <end position="850"/>
    </location>
</feature>
<dbReference type="AlphaFoldDB" id="A0A9Q1KW51"/>
<feature type="compositionally biased region" description="Low complexity" evidence="1">
    <location>
        <begin position="773"/>
        <end position="798"/>
    </location>
</feature>
<organism evidence="3 4">
    <name type="scientific">Carnegiea gigantea</name>
    <dbReference type="NCBI Taxonomy" id="171969"/>
    <lineage>
        <taxon>Eukaryota</taxon>
        <taxon>Viridiplantae</taxon>
        <taxon>Streptophyta</taxon>
        <taxon>Embryophyta</taxon>
        <taxon>Tracheophyta</taxon>
        <taxon>Spermatophyta</taxon>
        <taxon>Magnoliopsida</taxon>
        <taxon>eudicotyledons</taxon>
        <taxon>Gunneridae</taxon>
        <taxon>Pentapetalae</taxon>
        <taxon>Caryophyllales</taxon>
        <taxon>Cactineae</taxon>
        <taxon>Cactaceae</taxon>
        <taxon>Cactoideae</taxon>
        <taxon>Echinocereeae</taxon>
        <taxon>Carnegiea</taxon>
    </lineage>
</organism>
<evidence type="ECO:0000313" key="3">
    <source>
        <dbReference type="EMBL" id="KAJ8449988.1"/>
    </source>
</evidence>
<feature type="region of interest" description="Disordered" evidence="1">
    <location>
        <begin position="753"/>
        <end position="850"/>
    </location>
</feature>
<comment type="caution">
    <text evidence="3">The sequence shown here is derived from an EMBL/GenBank/DDBJ whole genome shotgun (WGS) entry which is preliminary data.</text>
</comment>
<feature type="region of interest" description="Disordered" evidence="1">
    <location>
        <begin position="1"/>
        <end position="20"/>
    </location>
</feature>
<name>A0A9Q1KW51_9CARY</name>
<feature type="region of interest" description="Disordered" evidence="1">
    <location>
        <begin position="219"/>
        <end position="238"/>
    </location>
</feature>
<dbReference type="InterPro" id="IPR009060">
    <property type="entry name" value="UBA-like_sf"/>
</dbReference>
<keyword evidence="4" id="KW-1185">Reference proteome</keyword>
<feature type="compositionally biased region" description="Polar residues" evidence="1">
    <location>
        <begin position="129"/>
        <end position="145"/>
    </location>
</feature>
<feature type="domain" description="GBF-interacting protein 1 N-terminal" evidence="2">
    <location>
        <begin position="15"/>
        <end position="73"/>
    </location>
</feature>
<evidence type="ECO:0000313" key="4">
    <source>
        <dbReference type="Proteomes" id="UP001153076"/>
    </source>
</evidence>
<dbReference type="PANTHER" id="PTHR46445">
    <property type="entry name" value="RNA POLYMERASE II DEGRADATION FACTOR-LIKE PROTEIN (DUF1296)"/>
    <property type="match status" value="1"/>
</dbReference>
<dbReference type="SUPFAM" id="SSF46934">
    <property type="entry name" value="UBA-like"/>
    <property type="match status" value="1"/>
</dbReference>
<gene>
    <name evidence="3" type="ORF">Cgig2_029350</name>
</gene>
<dbReference type="Proteomes" id="UP001153076">
    <property type="component" value="Unassembled WGS sequence"/>
</dbReference>